<dbReference type="AlphaFoldDB" id="A0A7S8FG98"/>
<evidence type="ECO:0000313" key="2">
    <source>
        <dbReference type="Proteomes" id="UP000593737"/>
    </source>
</evidence>
<dbReference type="Proteomes" id="UP000593737">
    <property type="component" value="Chromosome"/>
</dbReference>
<evidence type="ECO:0000313" key="1">
    <source>
        <dbReference type="EMBL" id="QPD05242.1"/>
    </source>
</evidence>
<dbReference type="KEGG" id="nkf:Nkreftii_003016"/>
<gene>
    <name evidence="1" type="ORF">Nkreftii_003016</name>
</gene>
<reference evidence="1 2" key="1">
    <citation type="journal article" date="2020" name="ISME J.">
        <title>Enrichment and physiological characterization of a novel comammox Nitrospira indicates ammonium inhibition of complete nitrification.</title>
        <authorList>
            <person name="Sakoula D."/>
            <person name="Koch H."/>
            <person name="Frank J."/>
            <person name="Jetten M.S.M."/>
            <person name="van Kessel M.A.H.J."/>
            <person name="Lucker S."/>
        </authorList>
    </citation>
    <scope>NUCLEOTIDE SEQUENCE [LARGE SCALE GENOMIC DNA]</scope>
    <source>
        <strain evidence="1">Comreactor17</strain>
    </source>
</reference>
<sequence length="140" mass="15331">MLKHIGVGCILCIFVLAGCTKISRVDIPPRVHDIQISGKDSIAPFELYAAVGEEIRWHNQLAVPIHLGMLGVKPIAEVGCDKGFKTWFGAIKDVVVIPAGGYVSVCFLRARTVQYNIWTDITDPFRSMSPTAIIHLDEAA</sequence>
<name>A0A7S8FG98_9BACT</name>
<organism evidence="1 2">
    <name type="scientific">Candidatus Nitrospira kreftii</name>
    <dbReference type="NCBI Taxonomy" id="2652173"/>
    <lineage>
        <taxon>Bacteria</taxon>
        <taxon>Pseudomonadati</taxon>
        <taxon>Nitrospirota</taxon>
        <taxon>Nitrospiria</taxon>
        <taxon>Nitrospirales</taxon>
        <taxon>Nitrospiraceae</taxon>
        <taxon>Nitrospira</taxon>
    </lineage>
</organism>
<dbReference type="EMBL" id="CP047423">
    <property type="protein sequence ID" value="QPD05242.1"/>
    <property type="molecule type" value="Genomic_DNA"/>
</dbReference>
<evidence type="ECO:0008006" key="3">
    <source>
        <dbReference type="Google" id="ProtNLM"/>
    </source>
</evidence>
<dbReference type="PROSITE" id="PS51257">
    <property type="entry name" value="PROKAR_LIPOPROTEIN"/>
    <property type="match status" value="1"/>
</dbReference>
<proteinExistence type="predicted"/>
<accession>A0A7S8FG98</accession>
<protein>
    <recommendedName>
        <fullName evidence="3">Lipoprotein</fullName>
    </recommendedName>
</protein>